<organism evidence="7 8">
    <name type="scientific">Pseudomarimonas salicorniae</name>
    <dbReference type="NCBI Taxonomy" id="2933270"/>
    <lineage>
        <taxon>Bacteria</taxon>
        <taxon>Pseudomonadati</taxon>
        <taxon>Pseudomonadota</taxon>
        <taxon>Gammaproteobacteria</taxon>
        <taxon>Lysobacterales</taxon>
        <taxon>Lysobacteraceae</taxon>
        <taxon>Pseudomarimonas</taxon>
    </lineage>
</organism>
<dbReference type="Pfam" id="PF01734">
    <property type="entry name" value="Patatin"/>
    <property type="match status" value="1"/>
</dbReference>
<dbReference type="InterPro" id="IPR002641">
    <property type="entry name" value="PNPLA_dom"/>
</dbReference>
<dbReference type="EMBL" id="JALNMH010000007">
    <property type="protein sequence ID" value="MCK7593938.1"/>
    <property type="molecule type" value="Genomic_DNA"/>
</dbReference>
<comment type="caution">
    <text evidence="4">Lacks conserved residue(s) required for the propagation of feature annotation.</text>
</comment>
<evidence type="ECO:0000256" key="4">
    <source>
        <dbReference type="PROSITE-ProRule" id="PRU01161"/>
    </source>
</evidence>
<protein>
    <submittedName>
        <fullName evidence="7">Patatin-like phospholipase family protein</fullName>
    </submittedName>
</protein>
<proteinExistence type="predicted"/>
<keyword evidence="8" id="KW-1185">Reference proteome</keyword>
<evidence type="ECO:0000256" key="5">
    <source>
        <dbReference type="SAM" id="MobiDB-lite"/>
    </source>
</evidence>
<dbReference type="PROSITE" id="PS51635">
    <property type="entry name" value="PNPLA"/>
    <property type="match status" value="1"/>
</dbReference>
<dbReference type="Gene3D" id="3.40.1090.10">
    <property type="entry name" value="Cytosolic phospholipase A2 catalytic domain"/>
    <property type="match status" value="2"/>
</dbReference>
<feature type="active site" description="Proton acceptor" evidence="4">
    <location>
        <position position="160"/>
    </location>
</feature>
<evidence type="ECO:0000259" key="6">
    <source>
        <dbReference type="PROSITE" id="PS51635"/>
    </source>
</evidence>
<keyword evidence="3 4" id="KW-0443">Lipid metabolism</keyword>
<name>A0ABT0GHM8_9GAMM</name>
<dbReference type="PANTHER" id="PTHR14226">
    <property type="entry name" value="NEUROPATHY TARGET ESTERASE/SWISS CHEESE D.MELANOGASTER"/>
    <property type="match status" value="1"/>
</dbReference>
<dbReference type="InterPro" id="IPR016035">
    <property type="entry name" value="Acyl_Trfase/lysoPLipase"/>
</dbReference>
<dbReference type="Proteomes" id="UP001431449">
    <property type="component" value="Unassembled WGS sequence"/>
</dbReference>
<comment type="caution">
    <text evidence="7">The sequence shown here is derived from an EMBL/GenBank/DDBJ whole genome shotgun (WGS) entry which is preliminary data.</text>
</comment>
<evidence type="ECO:0000313" key="7">
    <source>
        <dbReference type="EMBL" id="MCK7593938.1"/>
    </source>
</evidence>
<feature type="short sequence motif" description="GXSXG" evidence="4">
    <location>
        <begin position="44"/>
        <end position="48"/>
    </location>
</feature>
<feature type="short sequence motif" description="DGA/G" evidence="4">
    <location>
        <begin position="160"/>
        <end position="162"/>
    </location>
</feature>
<evidence type="ECO:0000256" key="1">
    <source>
        <dbReference type="ARBA" id="ARBA00022801"/>
    </source>
</evidence>
<accession>A0ABT0GHM8</accession>
<evidence type="ECO:0000256" key="2">
    <source>
        <dbReference type="ARBA" id="ARBA00022963"/>
    </source>
</evidence>
<feature type="domain" description="PNPLA" evidence="6">
    <location>
        <begin position="13"/>
        <end position="173"/>
    </location>
</feature>
<evidence type="ECO:0000256" key="3">
    <source>
        <dbReference type="ARBA" id="ARBA00023098"/>
    </source>
</evidence>
<keyword evidence="1 4" id="KW-0378">Hydrolase</keyword>
<dbReference type="InterPro" id="IPR050301">
    <property type="entry name" value="NTE"/>
</dbReference>
<feature type="region of interest" description="Disordered" evidence="5">
    <location>
        <begin position="304"/>
        <end position="327"/>
    </location>
</feature>
<dbReference type="SUPFAM" id="SSF52151">
    <property type="entry name" value="FabD/lysophospholipase-like"/>
    <property type="match status" value="1"/>
</dbReference>
<evidence type="ECO:0000313" key="8">
    <source>
        <dbReference type="Proteomes" id="UP001431449"/>
    </source>
</evidence>
<gene>
    <name evidence="7" type="ORF">M0G41_09670</name>
</gene>
<dbReference type="RefSeq" id="WP_248208666.1">
    <property type="nucleotide sequence ID" value="NZ_JALNMH010000007.1"/>
</dbReference>
<reference evidence="7" key="1">
    <citation type="submission" date="2022-04" db="EMBL/GenBank/DDBJ databases">
        <title>Lysobacter sp. CAU 1642 isolated from sea sand.</title>
        <authorList>
            <person name="Kim W."/>
        </authorList>
    </citation>
    <scope>NUCLEOTIDE SEQUENCE</scope>
    <source>
        <strain evidence="7">CAU 1642</strain>
    </source>
</reference>
<sequence length="327" mass="35903">MAVEDGDRLDIALVLGSGGARGLAHIGVIEELEQAGFRIAAIAGASMGALVGGIHAAGRLRDYRDWVRSLERGDVIRLLDFAFGHPGLIKGERLIGVMRELVGEHRIEDLPIPFTAVATDIATQREVWLNRGPLFDAIRASIAIPMVFTPHRVGGRELVDGGLLAPLPIAATRLTHVDLVVAVDVNDRVPVALRHFRERADLLELGEEAGDEAPDESLRGRITQLMDSLFEKRPAPPQQPGLLNLMSRSLDTMQAQLSRLQLAMDPPDLLIRVPRDTCMFHEYWRAREVIDIGRQAARRALEALRGEPVPEGEDQAALPPSEERLQS</sequence>
<feature type="active site" description="Nucleophile" evidence="4">
    <location>
        <position position="46"/>
    </location>
</feature>
<dbReference type="PANTHER" id="PTHR14226:SF76">
    <property type="entry name" value="NTE FAMILY PROTEIN RSSA"/>
    <property type="match status" value="1"/>
</dbReference>
<keyword evidence="2 4" id="KW-0442">Lipid degradation</keyword>